<dbReference type="Proteomes" id="UP000324222">
    <property type="component" value="Unassembled WGS sequence"/>
</dbReference>
<gene>
    <name evidence="1" type="ORF">E2C01_071009</name>
</gene>
<accession>A0A5B7HYV6</accession>
<sequence length="73" mass="8567">MCEQSARQRGARMEDASTFTSSFMFSFLWKVRHTILTKELSSFILTDFMTYHCVDLCASNHFTTCKCIFSYKE</sequence>
<dbReference type="AlphaFoldDB" id="A0A5B7HYV6"/>
<dbReference type="EMBL" id="VSRR010043697">
    <property type="protein sequence ID" value="MPC76592.1"/>
    <property type="molecule type" value="Genomic_DNA"/>
</dbReference>
<evidence type="ECO:0000313" key="1">
    <source>
        <dbReference type="EMBL" id="MPC76592.1"/>
    </source>
</evidence>
<reference evidence="1 2" key="1">
    <citation type="submission" date="2019-05" db="EMBL/GenBank/DDBJ databases">
        <title>Another draft genome of Portunus trituberculatus and its Hox gene families provides insights of decapod evolution.</title>
        <authorList>
            <person name="Jeong J.-H."/>
            <person name="Song I."/>
            <person name="Kim S."/>
            <person name="Choi T."/>
            <person name="Kim D."/>
            <person name="Ryu S."/>
            <person name="Kim W."/>
        </authorList>
    </citation>
    <scope>NUCLEOTIDE SEQUENCE [LARGE SCALE GENOMIC DNA]</scope>
    <source>
        <tissue evidence="1">Muscle</tissue>
    </source>
</reference>
<comment type="caution">
    <text evidence="1">The sequence shown here is derived from an EMBL/GenBank/DDBJ whole genome shotgun (WGS) entry which is preliminary data.</text>
</comment>
<protein>
    <submittedName>
        <fullName evidence="1">Uncharacterized protein</fullName>
    </submittedName>
</protein>
<keyword evidence="2" id="KW-1185">Reference proteome</keyword>
<proteinExistence type="predicted"/>
<organism evidence="1 2">
    <name type="scientific">Portunus trituberculatus</name>
    <name type="common">Swimming crab</name>
    <name type="synonym">Neptunus trituberculatus</name>
    <dbReference type="NCBI Taxonomy" id="210409"/>
    <lineage>
        <taxon>Eukaryota</taxon>
        <taxon>Metazoa</taxon>
        <taxon>Ecdysozoa</taxon>
        <taxon>Arthropoda</taxon>
        <taxon>Crustacea</taxon>
        <taxon>Multicrustacea</taxon>
        <taxon>Malacostraca</taxon>
        <taxon>Eumalacostraca</taxon>
        <taxon>Eucarida</taxon>
        <taxon>Decapoda</taxon>
        <taxon>Pleocyemata</taxon>
        <taxon>Brachyura</taxon>
        <taxon>Eubrachyura</taxon>
        <taxon>Portunoidea</taxon>
        <taxon>Portunidae</taxon>
        <taxon>Portuninae</taxon>
        <taxon>Portunus</taxon>
    </lineage>
</organism>
<evidence type="ECO:0000313" key="2">
    <source>
        <dbReference type="Proteomes" id="UP000324222"/>
    </source>
</evidence>
<name>A0A5B7HYV6_PORTR</name>